<dbReference type="PANTHER" id="PTHR15653">
    <property type="entry name" value="STRIATIN"/>
    <property type="match status" value="1"/>
</dbReference>
<dbReference type="SUPFAM" id="SSF50978">
    <property type="entry name" value="WD40 repeat-like"/>
    <property type="match status" value="1"/>
</dbReference>
<evidence type="ECO:0000313" key="4">
    <source>
        <dbReference type="EMBL" id="KAA6362422.1"/>
    </source>
</evidence>
<dbReference type="InterPro" id="IPR036322">
    <property type="entry name" value="WD40_repeat_dom_sf"/>
</dbReference>
<dbReference type="Proteomes" id="UP000324800">
    <property type="component" value="Unassembled WGS sequence"/>
</dbReference>
<evidence type="ECO:0000313" key="5">
    <source>
        <dbReference type="Proteomes" id="UP000324800"/>
    </source>
</evidence>
<proteinExistence type="predicted"/>
<dbReference type="PANTHER" id="PTHR15653:SF0">
    <property type="entry name" value="CONNECTOR OF KINASE TO AP-1, ISOFORM E"/>
    <property type="match status" value="1"/>
</dbReference>
<dbReference type="SMART" id="SM00320">
    <property type="entry name" value="WD40"/>
    <property type="match status" value="1"/>
</dbReference>
<gene>
    <name evidence="4" type="ORF">EZS28_042051</name>
</gene>
<keyword evidence="1 3" id="KW-0853">WD repeat</keyword>
<evidence type="ECO:0000256" key="1">
    <source>
        <dbReference type="ARBA" id="ARBA00022574"/>
    </source>
</evidence>
<dbReference type="InterPro" id="IPR015943">
    <property type="entry name" value="WD40/YVTN_repeat-like_dom_sf"/>
</dbReference>
<dbReference type="PROSITE" id="PS00678">
    <property type="entry name" value="WD_REPEATS_1"/>
    <property type="match status" value="1"/>
</dbReference>
<name>A0A5J4TX54_9EUKA</name>
<dbReference type="PROSITE" id="PS50082">
    <property type="entry name" value="WD_REPEATS_2"/>
    <property type="match status" value="1"/>
</dbReference>
<dbReference type="InterPro" id="IPR001680">
    <property type="entry name" value="WD40_rpt"/>
</dbReference>
<keyword evidence="2" id="KW-0677">Repeat</keyword>
<reference evidence="4 5" key="1">
    <citation type="submission" date="2019-03" db="EMBL/GenBank/DDBJ databases">
        <title>Single cell metagenomics reveals metabolic interactions within the superorganism composed of flagellate Streblomastix strix and complex community of Bacteroidetes bacteria on its surface.</title>
        <authorList>
            <person name="Treitli S.C."/>
            <person name="Kolisko M."/>
            <person name="Husnik F."/>
            <person name="Keeling P."/>
            <person name="Hampl V."/>
        </authorList>
    </citation>
    <scope>NUCLEOTIDE SEQUENCE [LARGE SCALE GENOMIC DNA]</scope>
    <source>
        <strain evidence="4">ST1C</strain>
    </source>
</reference>
<evidence type="ECO:0000256" key="3">
    <source>
        <dbReference type="PROSITE-ProRule" id="PRU00221"/>
    </source>
</evidence>
<sequence length="220" mass="25146">MAIDLGCFVMDDNNGKFTVMVLPDPKMQINDTLNNLEKNKMFEFDEHSDAIWSIDESSQTNGLFSGSNLPQSNTRLTQTRIVSASSDGTVKLWDINTDGFPDQTSGNDVIYHQMLQEFQHTPSIQDSVVMDWNSQRQQTNEDDQIKIYKPIEQIKDKWEDSDIPTQVISDPMNVANLIVGYISGDLVRYDIEKGEYNWNRIGNNTLSNTRYNSTPYNNKS</sequence>
<feature type="repeat" description="WD" evidence="3">
    <location>
        <begin position="81"/>
        <end position="97"/>
    </location>
</feature>
<organism evidence="4 5">
    <name type="scientific">Streblomastix strix</name>
    <dbReference type="NCBI Taxonomy" id="222440"/>
    <lineage>
        <taxon>Eukaryota</taxon>
        <taxon>Metamonada</taxon>
        <taxon>Preaxostyla</taxon>
        <taxon>Oxymonadida</taxon>
        <taxon>Streblomastigidae</taxon>
        <taxon>Streblomastix</taxon>
    </lineage>
</organism>
<dbReference type="Pfam" id="PF00400">
    <property type="entry name" value="WD40"/>
    <property type="match status" value="1"/>
</dbReference>
<accession>A0A5J4TX54</accession>
<dbReference type="AlphaFoldDB" id="A0A5J4TX54"/>
<protein>
    <submittedName>
        <fullName evidence="4">Uncharacterized protein</fullName>
    </submittedName>
</protein>
<evidence type="ECO:0000256" key="2">
    <source>
        <dbReference type="ARBA" id="ARBA00022737"/>
    </source>
</evidence>
<dbReference type="InterPro" id="IPR019775">
    <property type="entry name" value="WD40_repeat_CS"/>
</dbReference>
<comment type="caution">
    <text evidence="4">The sequence shown here is derived from an EMBL/GenBank/DDBJ whole genome shotgun (WGS) entry which is preliminary data.</text>
</comment>
<dbReference type="Gene3D" id="2.130.10.10">
    <property type="entry name" value="YVTN repeat-like/Quinoprotein amine dehydrogenase"/>
    <property type="match status" value="1"/>
</dbReference>
<dbReference type="EMBL" id="SNRW01024224">
    <property type="protein sequence ID" value="KAA6362422.1"/>
    <property type="molecule type" value="Genomic_DNA"/>
</dbReference>
<dbReference type="InterPro" id="IPR051488">
    <property type="entry name" value="WD_repeat_striatin"/>
</dbReference>